<gene>
    <name evidence="3" type="ORF">SBAD_LOCUS257</name>
</gene>
<dbReference type="InterPro" id="IPR036612">
    <property type="entry name" value="KH_dom_type_1_sf"/>
</dbReference>
<accession>A0A183I9G3</accession>
<dbReference type="AlphaFoldDB" id="A0A183I9G3"/>
<feature type="region of interest" description="Disordered" evidence="1">
    <location>
        <begin position="1"/>
        <end position="20"/>
    </location>
</feature>
<dbReference type="EMBL" id="UZAM01000515">
    <property type="protein sequence ID" value="VDO81530.1"/>
    <property type="molecule type" value="Genomic_DNA"/>
</dbReference>
<sequence length="242" mass="26633">MNGTCETVTAPDRATAQVTEPSTSVQLPNLTSMVKSSEPELTQLMVGKKVLSTLSMHFPLAEKLLDDRFTELQNRSNDCKAPSAFDYFLSQRVVHLQEKVVAPVREYPQINFAGRLFGPRGRRLRALESDLDCRITVLRGGGAAGQANRGTNAGHQSNATKAPAEDLAVLIEVVDAACEANAKLQRAVTRINEIFKAVPSRYRQLKSKQPVSVVVNAVSNDKKSVIVDSEGFQLVQCRRRRK</sequence>
<name>A0A183I9G3_9BILA</name>
<evidence type="ECO:0000256" key="1">
    <source>
        <dbReference type="SAM" id="MobiDB-lite"/>
    </source>
</evidence>
<evidence type="ECO:0000259" key="2">
    <source>
        <dbReference type="SMART" id="SM00322"/>
    </source>
</evidence>
<dbReference type="InterPro" id="IPR045071">
    <property type="entry name" value="BBP-like"/>
</dbReference>
<dbReference type="GO" id="GO:0048024">
    <property type="term" value="P:regulation of mRNA splicing, via spliceosome"/>
    <property type="evidence" value="ECO:0007669"/>
    <property type="project" value="TreeGrafter"/>
</dbReference>
<evidence type="ECO:0000313" key="4">
    <source>
        <dbReference type="Proteomes" id="UP000270296"/>
    </source>
</evidence>
<proteinExistence type="predicted"/>
<reference evidence="5" key="1">
    <citation type="submission" date="2016-06" db="UniProtKB">
        <authorList>
            <consortium name="WormBaseParasite"/>
        </authorList>
    </citation>
    <scope>IDENTIFICATION</scope>
</reference>
<dbReference type="PANTHER" id="PTHR11208:SF42">
    <property type="entry name" value="QUAKING RELATED 54B, ISOFORM E"/>
    <property type="match status" value="1"/>
</dbReference>
<dbReference type="SMART" id="SM00322">
    <property type="entry name" value="KH"/>
    <property type="match status" value="1"/>
</dbReference>
<dbReference type="Gene3D" id="3.30.1370.10">
    <property type="entry name" value="K Homology domain, type 1"/>
    <property type="match status" value="1"/>
</dbReference>
<dbReference type="Proteomes" id="UP000270296">
    <property type="component" value="Unassembled WGS sequence"/>
</dbReference>
<evidence type="ECO:0000313" key="5">
    <source>
        <dbReference type="WBParaSite" id="SBAD_0000027401-mRNA-1"/>
    </source>
</evidence>
<feature type="domain" description="K Homology" evidence="2">
    <location>
        <begin position="94"/>
        <end position="196"/>
    </location>
</feature>
<dbReference type="PANTHER" id="PTHR11208">
    <property type="entry name" value="RNA-BINDING PROTEIN RELATED"/>
    <property type="match status" value="1"/>
</dbReference>
<dbReference type="WBParaSite" id="SBAD_0000027401-mRNA-1">
    <property type="protein sequence ID" value="SBAD_0000027401-mRNA-1"/>
    <property type="gene ID" value="SBAD_0000027401"/>
</dbReference>
<dbReference type="InterPro" id="IPR004087">
    <property type="entry name" value="KH_dom"/>
</dbReference>
<protein>
    <submittedName>
        <fullName evidence="5">KH domain-containing protein</fullName>
    </submittedName>
</protein>
<organism evidence="5">
    <name type="scientific">Soboliphyme baturini</name>
    <dbReference type="NCBI Taxonomy" id="241478"/>
    <lineage>
        <taxon>Eukaryota</taxon>
        <taxon>Metazoa</taxon>
        <taxon>Ecdysozoa</taxon>
        <taxon>Nematoda</taxon>
        <taxon>Enoplea</taxon>
        <taxon>Dorylaimia</taxon>
        <taxon>Dioctophymatida</taxon>
        <taxon>Dioctophymatoidea</taxon>
        <taxon>Soboliphymatidae</taxon>
        <taxon>Soboliphyme</taxon>
    </lineage>
</organism>
<dbReference type="GO" id="GO:0005634">
    <property type="term" value="C:nucleus"/>
    <property type="evidence" value="ECO:0007669"/>
    <property type="project" value="TreeGrafter"/>
</dbReference>
<dbReference type="SUPFAM" id="SSF54791">
    <property type="entry name" value="Eukaryotic type KH-domain (KH-domain type I)"/>
    <property type="match status" value="1"/>
</dbReference>
<dbReference type="GO" id="GO:0003729">
    <property type="term" value="F:mRNA binding"/>
    <property type="evidence" value="ECO:0007669"/>
    <property type="project" value="TreeGrafter"/>
</dbReference>
<evidence type="ECO:0000313" key="3">
    <source>
        <dbReference type="EMBL" id="VDO81530.1"/>
    </source>
</evidence>
<keyword evidence="4" id="KW-1185">Reference proteome</keyword>
<reference evidence="3 4" key="2">
    <citation type="submission" date="2018-11" db="EMBL/GenBank/DDBJ databases">
        <authorList>
            <consortium name="Pathogen Informatics"/>
        </authorList>
    </citation>
    <scope>NUCLEOTIDE SEQUENCE [LARGE SCALE GENOMIC DNA]</scope>
</reference>